<feature type="compositionally biased region" description="Low complexity" evidence="2">
    <location>
        <begin position="453"/>
        <end position="476"/>
    </location>
</feature>
<evidence type="ECO:0000313" key="3">
    <source>
        <dbReference type="EMBL" id="KAG0262476.1"/>
    </source>
</evidence>
<dbReference type="Proteomes" id="UP000807716">
    <property type="component" value="Unassembled WGS sequence"/>
</dbReference>
<keyword evidence="4" id="KW-1185">Reference proteome</keyword>
<dbReference type="OrthoDB" id="2397368at2759"/>
<protein>
    <submittedName>
        <fullName evidence="3">Uncharacterized protein</fullName>
    </submittedName>
</protein>
<feature type="compositionally biased region" description="Low complexity" evidence="2">
    <location>
        <begin position="600"/>
        <end position="621"/>
    </location>
</feature>
<evidence type="ECO:0000313" key="4">
    <source>
        <dbReference type="Proteomes" id="UP000807716"/>
    </source>
</evidence>
<reference evidence="3" key="1">
    <citation type="journal article" date="2020" name="Fungal Divers.">
        <title>Resolving the Mortierellaceae phylogeny through synthesis of multi-gene phylogenetics and phylogenomics.</title>
        <authorList>
            <person name="Vandepol N."/>
            <person name="Liber J."/>
            <person name="Desiro A."/>
            <person name="Na H."/>
            <person name="Kennedy M."/>
            <person name="Barry K."/>
            <person name="Grigoriev I.V."/>
            <person name="Miller A.N."/>
            <person name="O'Donnell K."/>
            <person name="Stajich J.E."/>
            <person name="Bonito G."/>
        </authorList>
    </citation>
    <scope>NUCLEOTIDE SEQUENCE</scope>
    <source>
        <strain evidence="3">BC1065</strain>
    </source>
</reference>
<feature type="compositionally biased region" description="Low complexity" evidence="2">
    <location>
        <begin position="716"/>
        <end position="767"/>
    </location>
</feature>
<feature type="compositionally biased region" description="Basic and acidic residues" evidence="2">
    <location>
        <begin position="76"/>
        <end position="88"/>
    </location>
</feature>
<feature type="region of interest" description="Disordered" evidence="2">
    <location>
        <begin position="600"/>
        <end position="664"/>
    </location>
</feature>
<feature type="compositionally biased region" description="Low complexity" evidence="2">
    <location>
        <begin position="417"/>
        <end position="429"/>
    </location>
</feature>
<gene>
    <name evidence="3" type="ORF">DFQ27_002305</name>
</gene>
<name>A0A9P6QBV1_9FUNG</name>
<evidence type="ECO:0000256" key="2">
    <source>
        <dbReference type="SAM" id="MobiDB-lite"/>
    </source>
</evidence>
<feature type="region of interest" description="Disordered" evidence="2">
    <location>
        <begin position="218"/>
        <end position="252"/>
    </location>
</feature>
<comment type="caution">
    <text evidence="3">The sequence shown here is derived from an EMBL/GenBank/DDBJ whole genome shotgun (WGS) entry which is preliminary data.</text>
</comment>
<feature type="region of interest" description="Disordered" evidence="2">
    <location>
        <begin position="708"/>
        <end position="779"/>
    </location>
</feature>
<sequence length="988" mass="108346">MADAMDHKNPWSAFSTSHSSSHDHFGHHSQGQLLREDDQSIGATDSHPPQETVLFPGEPLASLHNHEIGNSPHQPSLDKRISPEEKGDGATSIGEEGVSEGEVETARYGHRLPEQPHQHQEGLDHEGWNRPAAAAKTLSSSEQQEQQQQQQQEEEGELQKRSHTSLADSAVAFVGTDRAALQSTTMGSTALLDQGQDLYRSDSLDSDVGFGSDVWRPSLASSSSPADAEDKGKSSPLAQRHRDPAALTTAATPPQYTLDDVLELLVQKLQSEIADTRATVLDLENRLSAAESTNKHIVEELKMLLADAEGTLIGSDDSDGGGDHGAAGSALKGMEEDANVVYNRICNALQTLITDAQIALARTSTNTNTTASASGSTHALPLASSSSSLACSTSGRCNCPPYQHRLYSTSGNLLLPNGGSGAKSSSISSQTDPRGYGLDDKDHPHSHQHHLSHNNSLQPPTTTTSRGSRFTSRRSSLAPPHLYVARGPGSSLYPPAPVHPYLTTAAQQQSEEFSRIRWKEKQQEQYDRYRRSCDRVTLELELLLRDTWRAVYDEEAEAQHAQQQLQQQQQQQQHYQQQHYEQQQHLFSWKQQRASRQHSRSYPFSSLLSSPSSGASTVVPSLAGSPTAANAPMTAQGYEGESDKLPLTSPSQQQQQQQDISAKAQAMKARLEKIQRLQRQYLSLSQTAYGDMDENNITTFSKPLHPLEHHHHHQHQYQYHSNIKSPSSRNSSSSSTSSSRTITSMPMASSSSSTALPTCRRPTPTRTVATMPDSSRHHHDHDQTLLVVQLYRLWRQTALRARLMHTLTTLAELLLASWVLLKLAQYVLTACGVQYRQGWNDLQRYLYGDREGAAAATAKELYLRIRADSARRRRLVEWRRKSLLSARWLARWLTLDLSRDGAGGTGAGAGAGAGTGTIAGAAADALVSSISQAAVQDEEIQSRAMRAMIAYPSSRMLTDPVRRVAGHVVSGLLLALVVNQAKRLSRRL</sequence>
<keyword evidence="1" id="KW-0175">Coiled coil</keyword>
<proteinExistence type="predicted"/>
<accession>A0A9P6QBV1</accession>
<feature type="compositionally biased region" description="Low complexity" evidence="2">
    <location>
        <begin position="142"/>
        <end position="151"/>
    </location>
</feature>
<dbReference type="AlphaFoldDB" id="A0A9P6QBV1"/>
<organism evidence="3 4">
    <name type="scientific">Actinomortierella ambigua</name>
    <dbReference type="NCBI Taxonomy" id="1343610"/>
    <lineage>
        <taxon>Eukaryota</taxon>
        <taxon>Fungi</taxon>
        <taxon>Fungi incertae sedis</taxon>
        <taxon>Mucoromycota</taxon>
        <taxon>Mortierellomycotina</taxon>
        <taxon>Mortierellomycetes</taxon>
        <taxon>Mortierellales</taxon>
        <taxon>Mortierellaceae</taxon>
        <taxon>Actinomortierella</taxon>
    </lineage>
</organism>
<dbReference type="EMBL" id="JAAAJB010000186">
    <property type="protein sequence ID" value="KAG0262476.1"/>
    <property type="molecule type" value="Genomic_DNA"/>
</dbReference>
<feature type="region of interest" description="Disordered" evidence="2">
    <location>
        <begin position="417"/>
        <end position="483"/>
    </location>
</feature>
<evidence type="ECO:0000256" key="1">
    <source>
        <dbReference type="SAM" id="Coils"/>
    </source>
</evidence>
<feature type="region of interest" description="Disordered" evidence="2">
    <location>
        <begin position="1"/>
        <end position="164"/>
    </location>
</feature>
<feature type="coiled-coil region" evidence="1">
    <location>
        <begin position="266"/>
        <end position="300"/>
    </location>
</feature>
<feature type="compositionally biased region" description="Basic and acidic residues" evidence="2">
    <location>
        <begin position="104"/>
        <end position="128"/>
    </location>
</feature>
<feature type="coiled-coil region" evidence="1">
    <location>
        <begin position="519"/>
        <end position="578"/>
    </location>
</feature>